<keyword evidence="5" id="KW-0141">cGMP biosynthesis</keyword>
<name>A0AAW1N3K1_POPJA</name>
<dbReference type="PANTHER" id="PTHR11920:SF335">
    <property type="entry name" value="GUANYLATE CYCLASE"/>
    <property type="match status" value="1"/>
</dbReference>
<keyword evidence="9" id="KW-1185">Reference proteome</keyword>
<evidence type="ECO:0000256" key="4">
    <source>
        <dbReference type="ARBA" id="ARBA00023239"/>
    </source>
</evidence>
<dbReference type="InterPro" id="IPR050401">
    <property type="entry name" value="Cyclic_nucleotide_synthase"/>
</dbReference>
<comment type="catalytic activity">
    <reaction evidence="1">
        <text>GTP = 3',5'-cyclic GMP + diphosphate</text>
        <dbReference type="Rhea" id="RHEA:13665"/>
        <dbReference type="ChEBI" id="CHEBI:33019"/>
        <dbReference type="ChEBI" id="CHEBI:37565"/>
        <dbReference type="ChEBI" id="CHEBI:57746"/>
        <dbReference type="EC" id="4.6.1.2"/>
    </reaction>
</comment>
<dbReference type="Pfam" id="PF07714">
    <property type="entry name" value="PK_Tyr_Ser-Thr"/>
    <property type="match status" value="1"/>
</dbReference>
<evidence type="ECO:0000256" key="6">
    <source>
        <dbReference type="SAM" id="Phobius"/>
    </source>
</evidence>
<keyword evidence="6" id="KW-1133">Transmembrane helix</keyword>
<dbReference type="GO" id="GO:0005524">
    <property type="term" value="F:ATP binding"/>
    <property type="evidence" value="ECO:0007669"/>
    <property type="project" value="InterPro"/>
</dbReference>
<keyword evidence="4" id="KW-0456">Lyase</keyword>
<dbReference type="GO" id="GO:0004016">
    <property type="term" value="F:adenylate cyclase activity"/>
    <property type="evidence" value="ECO:0007669"/>
    <property type="project" value="TreeGrafter"/>
</dbReference>
<dbReference type="GO" id="GO:0005886">
    <property type="term" value="C:plasma membrane"/>
    <property type="evidence" value="ECO:0007669"/>
    <property type="project" value="TreeGrafter"/>
</dbReference>
<evidence type="ECO:0000313" key="9">
    <source>
        <dbReference type="Proteomes" id="UP001458880"/>
    </source>
</evidence>
<keyword evidence="8" id="KW-0418">Kinase</keyword>
<dbReference type="InterPro" id="IPR001245">
    <property type="entry name" value="Ser-Thr/Tyr_kinase_cat_dom"/>
</dbReference>
<reference evidence="8 9" key="1">
    <citation type="journal article" date="2024" name="BMC Genomics">
        <title>De novo assembly and annotation of Popillia japonica's genome with initial clues to its potential as an invasive pest.</title>
        <authorList>
            <person name="Cucini C."/>
            <person name="Boschi S."/>
            <person name="Funari R."/>
            <person name="Cardaioli E."/>
            <person name="Iannotti N."/>
            <person name="Marturano G."/>
            <person name="Paoli F."/>
            <person name="Bruttini M."/>
            <person name="Carapelli A."/>
            <person name="Frati F."/>
            <person name="Nardi F."/>
        </authorList>
    </citation>
    <scope>NUCLEOTIDE SEQUENCE [LARGE SCALE GENOMIC DNA]</scope>
    <source>
        <strain evidence="8">DMR45628</strain>
    </source>
</reference>
<dbReference type="SMART" id="SM00220">
    <property type="entry name" value="S_TKc"/>
    <property type="match status" value="1"/>
</dbReference>
<feature type="transmembrane region" description="Helical" evidence="6">
    <location>
        <begin position="20"/>
        <end position="46"/>
    </location>
</feature>
<evidence type="ECO:0000256" key="1">
    <source>
        <dbReference type="ARBA" id="ARBA00001436"/>
    </source>
</evidence>
<dbReference type="EMBL" id="JASPKY010000010">
    <property type="protein sequence ID" value="KAK9753767.1"/>
    <property type="molecule type" value="Genomic_DNA"/>
</dbReference>
<keyword evidence="6" id="KW-0812">Transmembrane</keyword>
<dbReference type="GO" id="GO:0007168">
    <property type="term" value="P:receptor guanylyl cyclase signaling pathway"/>
    <property type="evidence" value="ECO:0007669"/>
    <property type="project" value="TreeGrafter"/>
</dbReference>
<dbReference type="Gene3D" id="1.10.510.10">
    <property type="entry name" value="Transferase(Phosphotransferase) domain 1"/>
    <property type="match status" value="1"/>
</dbReference>
<evidence type="ECO:0000256" key="2">
    <source>
        <dbReference type="ARBA" id="ARBA00012202"/>
    </source>
</evidence>
<dbReference type="Proteomes" id="UP001458880">
    <property type="component" value="Unassembled WGS sequence"/>
</dbReference>
<organism evidence="8 9">
    <name type="scientific">Popillia japonica</name>
    <name type="common">Japanese beetle</name>
    <dbReference type="NCBI Taxonomy" id="7064"/>
    <lineage>
        <taxon>Eukaryota</taxon>
        <taxon>Metazoa</taxon>
        <taxon>Ecdysozoa</taxon>
        <taxon>Arthropoda</taxon>
        <taxon>Hexapoda</taxon>
        <taxon>Insecta</taxon>
        <taxon>Pterygota</taxon>
        <taxon>Neoptera</taxon>
        <taxon>Endopterygota</taxon>
        <taxon>Coleoptera</taxon>
        <taxon>Polyphaga</taxon>
        <taxon>Scarabaeiformia</taxon>
        <taxon>Scarabaeidae</taxon>
        <taxon>Rutelinae</taxon>
        <taxon>Popillia</taxon>
    </lineage>
</organism>
<evidence type="ECO:0000313" key="8">
    <source>
        <dbReference type="EMBL" id="KAK9753767.1"/>
    </source>
</evidence>
<protein>
    <recommendedName>
        <fullName evidence="2">guanylate cyclase</fullName>
        <ecNumber evidence="2">4.6.1.2</ecNumber>
    </recommendedName>
</protein>
<dbReference type="SUPFAM" id="SSF56112">
    <property type="entry name" value="Protein kinase-like (PK-like)"/>
    <property type="match status" value="1"/>
</dbReference>
<evidence type="ECO:0000256" key="5">
    <source>
        <dbReference type="ARBA" id="ARBA00023293"/>
    </source>
</evidence>
<keyword evidence="6" id="KW-0472">Membrane</keyword>
<dbReference type="GO" id="GO:0004672">
    <property type="term" value="F:protein kinase activity"/>
    <property type="evidence" value="ECO:0007669"/>
    <property type="project" value="InterPro"/>
</dbReference>
<dbReference type="EC" id="4.6.1.2" evidence="2"/>
<dbReference type="InterPro" id="IPR000719">
    <property type="entry name" value="Prot_kinase_dom"/>
</dbReference>
<dbReference type="PANTHER" id="PTHR11920">
    <property type="entry name" value="GUANYLYL CYCLASE"/>
    <property type="match status" value="1"/>
</dbReference>
<dbReference type="InterPro" id="IPR011009">
    <property type="entry name" value="Kinase-like_dom_sf"/>
</dbReference>
<comment type="caution">
    <text evidence="8">The sequence shown here is derived from an EMBL/GenBank/DDBJ whole genome shotgun (WGS) entry which is preliminary data.</text>
</comment>
<proteinExistence type="predicted"/>
<evidence type="ECO:0000259" key="7">
    <source>
        <dbReference type="SMART" id="SM00220"/>
    </source>
</evidence>
<feature type="domain" description="Protein kinase" evidence="7">
    <location>
        <begin position="133"/>
        <end position="404"/>
    </location>
</feature>
<accession>A0AAW1N3K1</accession>
<evidence type="ECO:0000256" key="3">
    <source>
        <dbReference type="ARBA" id="ARBA00022741"/>
    </source>
</evidence>
<gene>
    <name evidence="8" type="ORF">QE152_g1731</name>
</gene>
<dbReference type="GO" id="GO:0004383">
    <property type="term" value="F:guanylate cyclase activity"/>
    <property type="evidence" value="ECO:0007669"/>
    <property type="project" value="UniProtKB-EC"/>
</dbReference>
<keyword evidence="3" id="KW-0547">Nucleotide-binding</keyword>
<sequence length="428" mass="49068">MLGKPPIAVPKCGFNDEKCISYSVEIITGVMGGIVVVMSVITFVLYRNWKYEQELDSLLWKVDFRDIQMSDDSNANSIGTKISRPIHPLIRTSQVSLSSNPDADFRYFLQPIHPLIRTSQVSLSSNPDADFRYSSIFTQIGIYKGRVFAIKKIHKKSIDITREMKKEFKMIRDIRHDNLNAFIGACTDPPNICIITEYCTRGSLKDILENEDVKLDNMFIASLVGDILADERLLPSHYTNIYSQAINTLDQNVDLTLRQFWKSYDIYQAIKIIGRAWGDVTETAMRSVWKTVCPQIVPQVQNFEDQSFEEVSGENLELSNPNPCGRRVLPMKKHTEIEEEEKAFITKEMSLGFQELNSFQKMDPDTDRFLKVQNMVECSVACYKQIYEDRKRAGVQTLLSLPSTCDLSIRSIPDFSRLYAINLLYVNL</sequence>
<keyword evidence="8" id="KW-0808">Transferase</keyword>
<dbReference type="GO" id="GO:0001653">
    <property type="term" value="F:peptide receptor activity"/>
    <property type="evidence" value="ECO:0007669"/>
    <property type="project" value="TreeGrafter"/>
</dbReference>
<dbReference type="AlphaFoldDB" id="A0AAW1N3K1"/>